<feature type="non-terminal residue" evidence="1">
    <location>
        <position position="45"/>
    </location>
</feature>
<keyword evidence="2" id="KW-1185">Reference proteome</keyword>
<organism evidence="1 2">
    <name type="scientific">Gigaspora margarita</name>
    <dbReference type="NCBI Taxonomy" id="4874"/>
    <lineage>
        <taxon>Eukaryota</taxon>
        <taxon>Fungi</taxon>
        <taxon>Fungi incertae sedis</taxon>
        <taxon>Mucoromycota</taxon>
        <taxon>Glomeromycotina</taxon>
        <taxon>Glomeromycetes</taxon>
        <taxon>Diversisporales</taxon>
        <taxon>Gigasporaceae</taxon>
        <taxon>Gigaspora</taxon>
    </lineage>
</organism>
<evidence type="ECO:0000313" key="1">
    <source>
        <dbReference type="EMBL" id="CAG8843401.1"/>
    </source>
</evidence>
<protein>
    <submittedName>
        <fullName evidence="1">38476_t:CDS:1</fullName>
    </submittedName>
</protein>
<proteinExistence type="predicted"/>
<accession>A0ABN7WY26</accession>
<dbReference type="EMBL" id="CAJVQB010072307">
    <property type="protein sequence ID" value="CAG8843401.1"/>
    <property type="molecule type" value="Genomic_DNA"/>
</dbReference>
<reference evidence="1 2" key="1">
    <citation type="submission" date="2021-06" db="EMBL/GenBank/DDBJ databases">
        <authorList>
            <person name="Kallberg Y."/>
            <person name="Tangrot J."/>
            <person name="Rosling A."/>
        </authorList>
    </citation>
    <scope>NUCLEOTIDE SEQUENCE [LARGE SCALE GENOMIC DNA]</scope>
    <source>
        <strain evidence="1 2">120-4 pot B 10/14</strain>
    </source>
</reference>
<name>A0ABN7WY26_GIGMA</name>
<comment type="caution">
    <text evidence="1">The sequence shown here is derived from an EMBL/GenBank/DDBJ whole genome shotgun (WGS) entry which is preliminary data.</text>
</comment>
<evidence type="ECO:0000313" key="2">
    <source>
        <dbReference type="Proteomes" id="UP000789901"/>
    </source>
</evidence>
<sequence>QKSCQKREVTSKKRWLEKDKYWTKEGLKNTVSNSKRFNAKSKDPQ</sequence>
<dbReference type="Proteomes" id="UP000789901">
    <property type="component" value="Unassembled WGS sequence"/>
</dbReference>
<feature type="non-terminal residue" evidence="1">
    <location>
        <position position="1"/>
    </location>
</feature>
<gene>
    <name evidence="1" type="ORF">GMARGA_LOCUS36523</name>
</gene>